<dbReference type="VEuPathDB" id="FungiDB:SCHCODRAFT_01156373"/>
<dbReference type="OrthoDB" id="124582at2759"/>
<feature type="compositionally biased region" description="Polar residues" evidence="1">
    <location>
        <begin position="1174"/>
        <end position="1187"/>
    </location>
</feature>
<organism evidence="3">
    <name type="scientific">Schizophyllum commune (strain H4-8 / FGSC 9210)</name>
    <name type="common">Split gill fungus</name>
    <dbReference type="NCBI Taxonomy" id="578458"/>
    <lineage>
        <taxon>Eukaryota</taxon>
        <taxon>Fungi</taxon>
        <taxon>Dikarya</taxon>
        <taxon>Basidiomycota</taxon>
        <taxon>Agaricomycotina</taxon>
        <taxon>Agaricomycetes</taxon>
        <taxon>Agaricomycetidae</taxon>
        <taxon>Agaricales</taxon>
        <taxon>Schizophyllaceae</taxon>
        <taxon>Schizophyllum</taxon>
    </lineage>
</organism>
<dbReference type="GeneID" id="9591480"/>
<dbReference type="KEGG" id="scm:SCHCO_01156373"/>
<evidence type="ECO:0000256" key="1">
    <source>
        <dbReference type="SAM" id="MobiDB-lite"/>
    </source>
</evidence>
<dbReference type="RefSeq" id="XP_003030060.1">
    <property type="nucleotide sequence ID" value="XM_003030014.1"/>
</dbReference>
<evidence type="ECO:0000313" key="3">
    <source>
        <dbReference type="Proteomes" id="UP000007431"/>
    </source>
</evidence>
<dbReference type="Gene3D" id="2.60.120.620">
    <property type="entry name" value="q2cbj1_9rhob like domain"/>
    <property type="match status" value="1"/>
</dbReference>
<accession>D8Q908</accession>
<name>D8Q908_SCHCM</name>
<feature type="non-terminal residue" evidence="2">
    <location>
        <position position="1187"/>
    </location>
</feature>
<dbReference type="EMBL" id="GL377308">
    <property type="protein sequence ID" value="EFI95157.1"/>
    <property type="molecule type" value="Genomic_DNA"/>
</dbReference>
<dbReference type="AlphaFoldDB" id="D8Q908"/>
<reference evidence="2 3" key="1">
    <citation type="journal article" date="2010" name="Nat. Biotechnol.">
        <title>Genome sequence of the model mushroom Schizophyllum commune.</title>
        <authorList>
            <person name="Ohm R.A."/>
            <person name="de Jong J.F."/>
            <person name="Lugones L.G."/>
            <person name="Aerts A."/>
            <person name="Kothe E."/>
            <person name="Stajich J.E."/>
            <person name="de Vries R.P."/>
            <person name="Record E."/>
            <person name="Levasseur A."/>
            <person name="Baker S.E."/>
            <person name="Bartholomew K.A."/>
            <person name="Coutinho P.M."/>
            <person name="Erdmann S."/>
            <person name="Fowler T.J."/>
            <person name="Gathman A.C."/>
            <person name="Lombard V."/>
            <person name="Henrissat B."/>
            <person name="Knabe N."/>
            <person name="Kuees U."/>
            <person name="Lilly W.W."/>
            <person name="Lindquist E."/>
            <person name="Lucas S."/>
            <person name="Magnuson J.K."/>
            <person name="Piumi F."/>
            <person name="Raudaskoski M."/>
            <person name="Salamov A."/>
            <person name="Schmutz J."/>
            <person name="Schwarze F.W.M.R."/>
            <person name="vanKuyk P.A."/>
            <person name="Horton J.S."/>
            <person name="Grigoriev I.V."/>
            <person name="Woesten H.A.B."/>
        </authorList>
    </citation>
    <scope>NUCLEOTIDE SEQUENCE [LARGE SCALE GENOMIC DNA]</scope>
    <source>
        <strain evidence="3">H4-8 / FGSC 9210</strain>
    </source>
</reference>
<dbReference type="PANTHER" id="PTHR33099">
    <property type="entry name" value="FE2OG DIOXYGENASE DOMAIN-CONTAINING PROTEIN"/>
    <property type="match status" value="1"/>
</dbReference>
<feature type="region of interest" description="Disordered" evidence="1">
    <location>
        <begin position="1"/>
        <end position="89"/>
    </location>
</feature>
<feature type="compositionally biased region" description="Polar residues" evidence="1">
    <location>
        <begin position="1151"/>
        <end position="1166"/>
    </location>
</feature>
<feature type="region of interest" description="Disordered" evidence="1">
    <location>
        <begin position="1143"/>
        <end position="1187"/>
    </location>
</feature>
<gene>
    <name evidence="2" type="ORF">SCHCODRAFT_110432</name>
</gene>
<feature type="compositionally biased region" description="Polar residues" evidence="1">
    <location>
        <begin position="1"/>
        <end position="15"/>
    </location>
</feature>
<sequence length="1187" mass="130315">MSSSMEAPGKGTSSAPAPDYPMEGITASRSSGEDVDVPMSDSRIESSTANVELKETADETVGSSASDASSDDDDEPSLDNPSTDISGDLDRALHNLSRTFTGEIASHKTYLDAPIPGLNLLANDIGPIGLPLNEREAQVVKAGCKQAPFGKGERTVVDKSVRDTWEMDASLVHFNNAAWNDFRQRVLKDVCTTIGVNMAVSNPRCELYKLLLYETGSHFLPHVDTEKVASMFATIIVVLPSPFTGGAAHLSHANKSEVFDCSENSAHQTTVLSWYTDVTHSIEPITSGYRLALSYNVYHTTNALRPSLPTTHSAVNALRLVLLSWKQANGPDVPRKVIYLLDHQYTKANKTGNALKGADAHKLGILQGLAKELGFQLGLASLKAHVTGYADDDEYTPRAYGVANFMEVEERELEIRDLTDVSKLSLLHRLNVHGRALQLDGNLLKKKIDFEDEGIECIRANSRMRNFKGSQHVQEAGTLERWYQRTVLVLWPLKFDINKSFKDDIDTAIRVLLHVTPKAYKRERRLADFLINVARSESEPSRRLEVTHAVCHAACCWTDRALFLRATEIFTESGVEGLGPMDIVAAAQAFGMDFVGPVVEKMLVAEKLNARRLQLLDELQASCSTLEDTVEVRVLAWVAEQRNWALEHLQSPQDDDAQVLLDAARKHGTLRVLPDVIVPQIKANTTTSFLTKFATLLHTEKVKPDTLDADKVILEHTIKDLVATAISKVDFFVPVPVYWSSYYSKPTPRPGPAVASTYIDLCLSTDNESLLDDIVARLTDVSDLPVAESYSRAENVLLPLLPLVGETVKARTNGTPHLPGSLQRLFDITFQLYLSGMSQTSPSEKNAQALVRACTFHGGAKLLSESVWPAVKAVTYREAPMYTFLREVQQQRDQLPVSEGAASVDRLLADILQFLIAKALFNGSQGDRSTAIDLLKLCASCEHHELYGSVLVRLLDSTFVDGTYISNVLVPFIPQLHQFLNTQKISTHAEPFGTFFTALVGLWTKHVLGPKPANTPSDLLARLRGHSCKCSESLELIRIGAPKRKHLESELASYATGATQWELISRSPQGLKITKTEAIYEPVEWQAKHAQGQAMLDSISRDQGELRQVFGANYQVIMGALQGLPTFQEQAATLTLALAAPPAAASASASQMETTSQHPSSSAQPTTRKRKASNDPSTVIDLSNDIP</sequence>
<keyword evidence="3" id="KW-1185">Reference proteome</keyword>
<evidence type="ECO:0000313" key="2">
    <source>
        <dbReference type="EMBL" id="EFI95157.1"/>
    </source>
</evidence>
<protein>
    <recommendedName>
        <fullName evidence="4">Prolyl 4-hydroxylase alpha subunit Fe(2+) 2OG dioxygenase domain-containing protein</fullName>
    </recommendedName>
</protein>
<dbReference type="PANTHER" id="PTHR33099:SF7">
    <property type="entry name" value="MYND-TYPE DOMAIN-CONTAINING PROTEIN"/>
    <property type="match status" value="1"/>
</dbReference>
<evidence type="ECO:0008006" key="4">
    <source>
        <dbReference type="Google" id="ProtNLM"/>
    </source>
</evidence>
<proteinExistence type="predicted"/>
<dbReference type="OMA" id="CIETICS"/>
<dbReference type="InParanoid" id="D8Q908"/>
<dbReference type="HOGENOM" id="CLU_007520_1_2_1"/>
<dbReference type="Proteomes" id="UP000007431">
    <property type="component" value="Unassembled WGS sequence"/>
</dbReference>
<dbReference type="eggNOG" id="ENOG502S2NY">
    <property type="taxonomic scope" value="Eukaryota"/>
</dbReference>